<evidence type="ECO:0000256" key="3">
    <source>
        <dbReference type="ARBA" id="ARBA00022980"/>
    </source>
</evidence>
<dbReference type="EMBL" id="NVWI01000002">
    <property type="protein sequence ID" value="PCJ42631.1"/>
    <property type="molecule type" value="Genomic_DNA"/>
</dbReference>
<dbReference type="Gene3D" id="2.40.240.10">
    <property type="entry name" value="Ribosomal Protein L25, Chain P"/>
    <property type="match status" value="1"/>
</dbReference>
<keyword evidence="4 5" id="KW-0687">Ribonucleoprotein</keyword>
<dbReference type="HAMAP" id="MF_01336">
    <property type="entry name" value="Ribosomal_bL25"/>
    <property type="match status" value="1"/>
</dbReference>
<evidence type="ECO:0000256" key="1">
    <source>
        <dbReference type="ARBA" id="ARBA00022730"/>
    </source>
</evidence>
<dbReference type="InterPro" id="IPR020930">
    <property type="entry name" value="Ribosomal_uL5_bac-type"/>
</dbReference>
<sequence>MSKNDFILEASPRTDVGKGASRRLRRLAGDIPAIIYGAGKEPTAITIPHKDIMKAVENEAFFSHIITVKVDGKDESVVIKALQRHPAKPRILHADFLRVSADQAIAVKVPLHFVNEDQCVGVKLEGGIINHMINELEISCLPGNLPEYIEVFMAELKVGESIHISDLALPEGVTSIDLAHGEDNNHPVAACVLPRAALEEEEIGAEAVEGEEAAEGDDSADSADDGDKAGE</sequence>
<keyword evidence="1 5" id="KW-0699">rRNA-binding</keyword>
<dbReference type="GO" id="GO:0008097">
    <property type="term" value="F:5S rRNA binding"/>
    <property type="evidence" value="ECO:0007669"/>
    <property type="project" value="InterPro"/>
</dbReference>
<dbReference type="NCBIfam" id="NF004612">
    <property type="entry name" value="PRK05943.1"/>
    <property type="match status" value="1"/>
</dbReference>
<dbReference type="SUPFAM" id="SSF50715">
    <property type="entry name" value="Ribosomal protein L25-like"/>
    <property type="match status" value="1"/>
</dbReference>
<dbReference type="GO" id="GO:0006412">
    <property type="term" value="P:translation"/>
    <property type="evidence" value="ECO:0007669"/>
    <property type="project" value="UniProtKB-UniRule"/>
</dbReference>
<dbReference type="Gene3D" id="2.170.120.20">
    <property type="entry name" value="Ribosomal protein L25, beta domain"/>
    <property type="match status" value="1"/>
</dbReference>
<dbReference type="Pfam" id="PF14693">
    <property type="entry name" value="Ribosomal_TL5_C"/>
    <property type="match status" value="1"/>
</dbReference>
<evidence type="ECO:0000313" key="9">
    <source>
        <dbReference type="EMBL" id="PCJ42631.1"/>
    </source>
</evidence>
<accession>A0A2A5CGK6</accession>
<dbReference type="PANTHER" id="PTHR33284">
    <property type="entry name" value="RIBOSOMAL PROTEIN L25/GLN-TRNA SYNTHETASE, ANTI-CODON-BINDING DOMAIN-CONTAINING PROTEIN"/>
    <property type="match status" value="1"/>
</dbReference>
<dbReference type="Pfam" id="PF01386">
    <property type="entry name" value="Ribosomal_L25p"/>
    <property type="match status" value="1"/>
</dbReference>
<dbReference type="NCBIfam" id="TIGR00731">
    <property type="entry name" value="bL25_bact_ctc"/>
    <property type="match status" value="1"/>
</dbReference>
<dbReference type="FunFam" id="2.40.240.10:FF:000002">
    <property type="entry name" value="50S ribosomal protein L25"/>
    <property type="match status" value="1"/>
</dbReference>
<reference evidence="10" key="1">
    <citation type="submission" date="2017-08" db="EMBL/GenBank/DDBJ databases">
        <title>A dynamic microbial community with high functional redundancy inhabits the cold, oxic subseafloor aquifer.</title>
        <authorList>
            <person name="Tully B.J."/>
            <person name="Wheat C.G."/>
            <person name="Glazer B.T."/>
            <person name="Huber J.A."/>
        </authorList>
    </citation>
    <scope>NUCLEOTIDE SEQUENCE [LARGE SCALE GENOMIC DNA]</scope>
</reference>
<comment type="similarity">
    <text evidence="5">Belongs to the bacterial ribosomal protein bL25 family. CTC subfamily.</text>
</comment>
<evidence type="ECO:0000256" key="4">
    <source>
        <dbReference type="ARBA" id="ARBA00023274"/>
    </source>
</evidence>
<organism evidence="9 10">
    <name type="scientific">SAR86 cluster bacterium</name>
    <dbReference type="NCBI Taxonomy" id="2030880"/>
    <lineage>
        <taxon>Bacteria</taxon>
        <taxon>Pseudomonadati</taxon>
        <taxon>Pseudomonadota</taxon>
        <taxon>Gammaproteobacteria</taxon>
        <taxon>SAR86 cluster</taxon>
    </lineage>
</organism>
<dbReference type="InterPro" id="IPR001021">
    <property type="entry name" value="Ribosomal_bL25_long"/>
</dbReference>
<protein>
    <recommendedName>
        <fullName evidence="5">Large ribosomal subunit protein bL25</fullName>
    </recommendedName>
    <alternativeName>
        <fullName evidence="5">General stress protein CTC</fullName>
    </alternativeName>
</protein>
<dbReference type="InterPro" id="IPR020056">
    <property type="entry name" value="Rbsml_bL25/Gln-tRNA_synth_N"/>
</dbReference>
<dbReference type="InterPro" id="IPR029751">
    <property type="entry name" value="Ribosomal_L25_dom"/>
</dbReference>
<name>A0A2A5CGK6_9GAMM</name>
<evidence type="ECO:0000259" key="7">
    <source>
        <dbReference type="Pfam" id="PF01386"/>
    </source>
</evidence>
<evidence type="ECO:0000256" key="2">
    <source>
        <dbReference type="ARBA" id="ARBA00022884"/>
    </source>
</evidence>
<dbReference type="PANTHER" id="PTHR33284:SF1">
    <property type="entry name" value="RIBOSOMAL PROTEIN L25_GLN-TRNA SYNTHETASE, ANTI-CODON-BINDING DOMAIN-CONTAINING PROTEIN"/>
    <property type="match status" value="1"/>
</dbReference>
<keyword evidence="3 5" id="KW-0689">Ribosomal protein</keyword>
<dbReference type="CDD" id="cd00495">
    <property type="entry name" value="Ribosomal_L25_TL5_CTC"/>
    <property type="match status" value="1"/>
</dbReference>
<dbReference type="HAMAP" id="MF_01334">
    <property type="entry name" value="Ribosomal_bL25_CTC"/>
    <property type="match status" value="1"/>
</dbReference>
<evidence type="ECO:0000256" key="6">
    <source>
        <dbReference type="SAM" id="MobiDB-lite"/>
    </source>
</evidence>
<gene>
    <name evidence="5" type="primary">rplY</name>
    <name evidence="5" type="synonym">ctc</name>
    <name evidence="9" type="ORF">COA71_03740</name>
</gene>
<dbReference type="NCBIfam" id="NF004128">
    <property type="entry name" value="PRK05618.1-2"/>
    <property type="match status" value="1"/>
</dbReference>
<dbReference type="InterPro" id="IPR020055">
    <property type="entry name" value="Ribosomal_bL25_short"/>
</dbReference>
<comment type="function">
    <text evidence="5">This is one of the proteins that binds to the 5S RNA in the ribosome where it forms part of the central protuberance.</text>
</comment>
<evidence type="ECO:0000259" key="8">
    <source>
        <dbReference type="Pfam" id="PF14693"/>
    </source>
</evidence>
<feature type="compositionally biased region" description="Acidic residues" evidence="6">
    <location>
        <begin position="203"/>
        <end position="224"/>
    </location>
</feature>
<dbReference type="NCBIfam" id="NF004130">
    <property type="entry name" value="PRK05618.1-5"/>
    <property type="match status" value="1"/>
</dbReference>
<feature type="region of interest" description="Disordered" evidence="6">
    <location>
        <begin position="203"/>
        <end position="231"/>
    </location>
</feature>
<evidence type="ECO:0000256" key="5">
    <source>
        <dbReference type="HAMAP-Rule" id="MF_01334"/>
    </source>
</evidence>
<dbReference type="AlphaFoldDB" id="A0A2A5CGK6"/>
<feature type="domain" description="Large ribosomal subunit protein bL25 beta" evidence="8">
    <location>
        <begin position="105"/>
        <end position="194"/>
    </location>
</feature>
<dbReference type="Proteomes" id="UP000228987">
    <property type="component" value="Unassembled WGS sequence"/>
</dbReference>
<comment type="caution">
    <text evidence="9">The sequence shown here is derived from an EMBL/GenBank/DDBJ whole genome shotgun (WGS) entry which is preliminary data.</text>
</comment>
<proteinExistence type="inferred from homology"/>
<evidence type="ECO:0000313" key="10">
    <source>
        <dbReference type="Proteomes" id="UP000228987"/>
    </source>
</evidence>
<keyword evidence="2 5" id="KW-0694">RNA-binding</keyword>
<dbReference type="InterPro" id="IPR011035">
    <property type="entry name" value="Ribosomal_bL25/Gln-tRNA_synth"/>
</dbReference>
<dbReference type="GO" id="GO:0022625">
    <property type="term" value="C:cytosolic large ribosomal subunit"/>
    <property type="evidence" value="ECO:0007669"/>
    <property type="project" value="TreeGrafter"/>
</dbReference>
<feature type="domain" description="Large ribosomal subunit protein bL25 L25" evidence="7">
    <location>
        <begin position="8"/>
        <end position="96"/>
    </location>
</feature>
<dbReference type="InterPro" id="IPR020057">
    <property type="entry name" value="Ribosomal_bL25_b-dom"/>
</dbReference>
<dbReference type="InterPro" id="IPR037121">
    <property type="entry name" value="Ribosomal_bL25_C"/>
</dbReference>
<comment type="subunit">
    <text evidence="5">Part of the 50S ribosomal subunit; part of the 5S rRNA/L5/L18/L25 subcomplex. Contacts the 5S rRNA. Binds to the 5S rRNA independently of L5 and L18.</text>
</comment>
<dbReference type="GO" id="GO:0003735">
    <property type="term" value="F:structural constituent of ribosome"/>
    <property type="evidence" value="ECO:0007669"/>
    <property type="project" value="InterPro"/>
</dbReference>